<feature type="transmembrane region" description="Helical" evidence="6">
    <location>
        <begin position="142"/>
        <end position="163"/>
    </location>
</feature>
<dbReference type="AlphaFoldDB" id="A0A1I7M542"/>
<dbReference type="OrthoDB" id="5862403at2"/>
<evidence type="ECO:0000259" key="7">
    <source>
        <dbReference type="Pfam" id="PF04932"/>
    </source>
</evidence>
<feature type="transmembrane region" description="Helical" evidence="6">
    <location>
        <begin position="236"/>
        <end position="255"/>
    </location>
</feature>
<name>A0A1I7M542_9BURK</name>
<evidence type="ECO:0000256" key="6">
    <source>
        <dbReference type="SAM" id="Phobius"/>
    </source>
</evidence>
<feature type="domain" description="O-antigen ligase-related" evidence="7">
    <location>
        <begin position="248"/>
        <end position="385"/>
    </location>
</feature>
<keyword evidence="4 6" id="KW-0472">Membrane</keyword>
<dbReference type="PANTHER" id="PTHR37422">
    <property type="entry name" value="TEICHURONIC ACID BIOSYNTHESIS PROTEIN TUAE"/>
    <property type="match status" value="1"/>
</dbReference>
<organism evidence="8 9">
    <name type="scientific">Pseudoduganella namucuonensis</name>
    <dbReference type="NCBI Taxonomy" id="1035707"/>
    <lineage>
        <taxon>Bacteria</taxon>
        <taxon>Pseudomonadati</taxon>
        <taxon>Pseudomonadota</taxon>
        <taxon>Betaproteobacteria</taxon>
        <taxon>Burkholderiales</taxon>
        <taxon>Oxalobacteraceae</taxon>
        <taxon>Telluria group</taxon>
        <taxon>Pseudoduganella</taxon>
    </lineage>
</organism>
<feature type="transmembrane region" description="Helical" evidence="6">
    <location>
        <begin position="175"/>
        <end position="193"/>
    </location>
</feature>
<keyword evidence="8" id="KW-0436">Ligase</keyword>
<keyword evidence="2 6" id="KW-0812">Transmembrane</keyword>
<evidence type="ECO:0000256" key="3">
    <source>
        <dbReference type="ARBA" id="ARBA00022989"/>
    </source>
</evidence>
<evidence type="ECO:0000256" key="5">
    <source>
        <dbReference type="SAM" id="MobiDB-lite"/>
    </source>
</evidence>
<dbReference type="Pfam" id="PF04932">
    <property type="entry name" value="Wzy_C"/>
    <property type="match status" value="1"/>
</dbReference>
<dbReference type="GO" id="GO:0016874">
    <property type="term" value="F:ligase activity"/>
    <property type="evidence" value="ECO:0007669"/>
    <property type="project" value="UniProtKB-KW"/>
</dbReference>
<dbReference type="PANTHER" id="PTHR37422:SF13">
    <property type="entry name" value="LIPOPOLYSACCHARIDE BIOSYNTHESIS PROTEIN PA4999-RELATED"/>
    <property type="match status" value="1"/>
</dbReference>
<accession>A0A1I7M542</accession>
<feature type="region of interest" description="Disordered" evidence="5">
    <location>
        <begin position="458"/>
        <end position="488"/>
    </location>
</feature>
<feature type="transmembrane region" description="Helical" evidence="6">
    <location>
        <begin position="370"/>
        <end position="388"/>
    </location>
</feature>
<feature type="transmembrane region" description="Helical" evidence="6">
    <location>
        <begin position="261"/>
        <end position="277"/>
    </location>
</feature>
<dbReference type="InterPro" id="IPR051533">
    <property type="entry name" value="WaaL-like"/>
</dbReference>
<sequence length="488" mass="54097">MTQAAKEAIANLPTAAFAAMCCGVGYLTAHYATESTPTIVATAAIVLLATLGLLCAKDRKALLVLILVTRSAGDLVLESMRSSLGEQGMGPGAAINACVIALTCSLVFNKPTNACNKMSWAWLPFFVTALFGLALSPEKIDALRLCLTWLSNYAIFLSAFYIVSTIDDFRYCLRVILWSSLLPAAYSMAQILGGVGTDWRTDRFQSTFTHPNIFAFYLTLVIFLGFYLIKCNSATVAWKRAGLGIYLTYLAGLLLLTQTRSAWFTCAAAFLVFGLFFQRRYLIYLVSLLVVSAFIPSVHDRLLDLNGSELAGSQVKLNSLAWRIELWKSAWDWMEPARYGFGYGIGAFRENAPIFFARSDGVKWDAHNVYVQWFFDVGLSGLCAYLWLHGRLLYLLSPLYAIDKLAGFFSAVLIVGYLAVSLSDNMMFYLVYNWYYWFAIGAACALVHAMSGGGIPATADRTTRPRRSVQPAPPRQGTNPDNPRRRWQ</sequence>
<evidence type="ECO:0000313" key="8">
    <source>
        <dbReference type="EMBL" id="SFV17017.1"/>
    </source>
</evidence>
<dbReference type="InterPro" id="IPR007016">
    <property type="entry name" value="O-antigen_ligase-rel_domated"/>
</dbReference>
<protein>
    <submittedName>
        <fullName evidence="8">O-antigen ligase</fullName>
    </submittedName>
</protein>
<dbReference type="STRING" id="1035707.SAMN05216552_105810"/>
<feature type="transmembrane region" description="Helical" evidence="6">
    <location>
        <begin position="282"/>
        <end position="299"/>
    </location>
</feature>
<dbReference type="EMBL" id="FPBO01000058">
    <property type="protein sequence ID" value="SFV17017.1"/>
    <property type="molecule type" value="Genomic_DNA"/>
</dbReference>
<evidence type="ECO:0000313" key="9">
    <source>
        <dbReference type="Proteomes" id="UP000199391"/>
    </source>
</evidence>
<feature type="transmembrane region" description="Helical" evidence="6">
    <location>
        <begin position="400"/>
        <end position="422"/>
    </location>
</feature>
<dbReference type="GO" id="GO:0016020">
    <property type="term" value="C:membrane"/>
    <property type="evidence" value="ECO:0007669"/>
    <property type="project" value="UniProtKB-SubCell"/>
</dbReference>
<evidence type="ECO:0000256" key="4">
    <source>
        <dbReference type="ARBA" id="ARBA00023136"/>
    </source>
</evidence>
<feature type="transmembrane region" description="Helical" evidence="6">
    <location>
        <begin position="120"/>
        <end position="136"/>
    </location>
</feature>
<gene>
    <name evidence="8" type="ORF">SAMN05216552_105810</name>
</gene>
<reference evidence="9" key="1">
    <citation type="submission" date="2016-10" db="EMBL/GenBank/DDBJ databases">
        <authorList>
            <person name="Varghese N."/>
            <person name="Submissions S."/>
        </authorList>
    </citation>
    <scope>NUCLEOTIDE SEQUENCE [LARGE SCALE GENOMIC DNA]</scope>
    <source>
        <strain evidence="9">CGMCC 1.11014</strain>
    </source>
</reference>
<keyword evidence="3 6" id="KW-1133">Transmembrane helix</keyword>
<evidence type="ECO:0000256" key="2">
    <source>
        <dbReference type="ARBA" id="ARBA00022692"/>
    </source>
</evidence>
<feature type="transmembrane region" description="Helical" evidence="6">
    <location>
        <begin position="213"/>
        <end position="229"/>
    </location>
</feature>
<dbReference type="RefSeq" id="WP_143133451.1">
    <property type="nucleotide sequence ID" value="NZ_FPBO01000058.1"/>
</dbReference>
<feature type="transmembrane region" description="Helical" evidence="6">
    <location>
        <begin position="38"/>
        <end position="56"/>
    </location>
</feature>
<keyword evidence="9" id="KW-1185">Reference proteome</keyword>
<evidence type="ECO:0000256" key="1">
    <source>
        <dbReference type="ARBA" id="ARBA00004141"/>
    </source>
</evidence>
<feature type="transmembrane region" description="Helical" evidence="6">
    <location>
        <begin position="12"/>
        <end position="32"/>
    </location>
</feature>
<comment type="subcellular location">
    <subcellularLocation>
        <location evidence="1">Membrane</location>
        <topology evidence="1">Multi-pass membrane protein</topology>
    </subcellularLocation>
</comment>
<proteinExistence type="predicted"/>
<feature type="transmembrane region" description="Helical" evidence="6">
    <location>
        <begin position="434"/>
        <end position="457"/>
    </location>
</feature>
<dbReference type="Proteomes" id="UP000199391">
    <property type="component" value="Unassembled WGS sequence"/>
</dbReference>